<feature type="domain" description="Nudix hydrolase" evidence="4">
    <location>
        <begin position="27"/>
        <end position="156"/>
    </location>
</feature>
<dbReference type="InterPro" id="IPR015797">
    <property type="entry name" value="NUDIX_hydrolase-like_dom_sf"/>
</dbReference>
<comment type="cofactor">
    <cofactor evidence="1">
        <name>Mg(2+)</name>
        <dbReference type="ChEBI" id="CHEBI:18420"/>
    </cofactor>
</comment>
<evidence type="ECO:0000256" key="1">
    <source>
        <dbReference type="ARBA" id="ARBA00001946"/>
    </source>
</evidence>
<sequence length="174" mass="19510">MAGMSTQEDNDPQRFRWLAEGNARQARKRVSAKAVICDEDGRILLVNPTYKQYWDLPGGMAEVNESPIAAAVREVAEELGFTAQISGLLLVDWVAAHGPWDDLLVFIFDGGKVGEEDIRRMSVTDEELSEFAFFPLGAAEARLRPDMWLKLCRAVEAKRVGAVSYEEFRQSQTE</sequence>
<name>K0K2G7_SACES</name>
<dbReference type="PANTHER" id="PTHR43046:SF12">
    <property type="entry name" value="GDP-MANNOSE MANNOSYL HYDROLASE"/>
    <property type="match status" value="1"/>
</dbReference>
<dbReference type="PANTHER" id="PTHR43046">
    <property type="entry name" value="GDP-MANNOSE MANNOSYL HYDROLASE"/>
    <property type="match status" value="1"/>
</dbReference>
<evidence type="ECO:0000259" key="4">
    <source>
        <dbReference type="PROSITE" id="PS51462"/>
    </source>
</evidence>
<dbReference type="CDD" id="cd18876">
    <property type="entry name" value="NUDIX_Hydrolase"/>
    <property type="match status" value="1"/>
</dbReference>
<dbReference type="BioCyc" id="SESP1179773:BN6_RS16715-MONOMER"/>
<dbReference type="AlphaFoldDB" id="K0K2G7"/>
<dbReference type="STRING" id="1179773.BN6_34500"/>
<dbReference type="Proteomes" id="UP000006281">
    <property type="component" value="Chromosome"/>
</dbReference>
<gene>
    <name evidence="5" type="ordered locus">BN6_34500</name>
</gene>
<dbReference type="InterPro" id="IPR020084">
    <property type="entry name" value="NUDIX_hydrolase_CS"/>
</dbReference>
<dbReference type="Gene3D" id="3.90.79.10">
    <property type="entry name" value="Nucleoside Triphosphate Pyrophosphohydrolase"/>
    <property type="match status" value="1"/>
</dbReference>
<dbReference type="eggNOG" id="COG1051">
    <property type="taxonomic scope" value="Bacteria"/>
</dbReference>
<keyword evidence="2" id="KW-0378">Hydrolase</keyword>
<dbReference type="InterPro" id="IPR000086">
    <property type="entry name" value="NUDIX_hydrolase_dom"/>
</dbReference>
<proteinExistence type="predicted"/>
<dbReference type="Pfam" id="PF00293">
    <property type="entry name" value="NUDIX"/>
    <property type="match status" value="1"/>
</dbReference>
<dbReference type="PROSITE" id="PS51462">
    <property type="entry name" value="NUDIX"/>
    <property type="match status" value="1"/>
</dbReference>
<dbReference type="KEGG" id="sesp:BN6_34500"/>
<dbReference type="SUPFAM" id="SSF55811">
    <property type="entry name" value="Nudix"/>
    <property type="match status" value="1"/>
</dbReference>
<evidence type="ECO:0000256" key="2">
    <source>
        <dbReference type="ARBA" id="ARBA00022801"/>
    </source>
</evidence>
<dbReference type="HOGENOM" id="CLU_116199_0_0_11"/>
<evidence type="ECO:0000256" key="3">
    <source>
        <dbReference type="ARBA" id="ARBA00022842"/>
    </source>
</evidence>
<dbReference type="OrthoDB" id="4247482at2"/>
<evidence type="ECO:0000313" key="6">
    <source>
        <dbReference type="Proteomes" id="UP000006281"/>
    </source>
</evidence>
<accession>K0K2G7</accession>
<keyword evidence="6" id="KW-1185">Reference proteome</keyword>
<evidence type="ECO:0000313" key="5">
    <source>
        <dbReference type="EMBL" id="CCH30748.1"/>
    </source>
</evidence>
<dbReference type="EMBL" id="HE804045">
    <property type="protein sequence ID" value="CCH30748.1"/>
    <property type="molecule type" value="Genomic_DNA"/>
</dbReference>
<protein>
    <recommendedName>
        <fullName evidence="4">Nudix hydrolase domain-containing protein</fullName>
    </recommendedName>
</protein>
<reference evidence="5 6" key="1">
    <citation type="journal article" date="2012" name="BMC Genomics">
        <title>Complete genome sequence of Saccharothrix espanaensis DSM 44229T and comparison to the other completely sequenced Pseudonocardiaceae.</title>
        <authorList>
            <person name="Strobel T."/>
            <person name="Al-Dilaimi A."/>
            <person name="Blom J."/>
            <person name="Gessner A."/>
            <person name="Kalinowski J."/>
            <person name="Luzhetska M."/>
            <person name="Puhler A."/>
            <person name="Szczepanowski R."/>
            <person name="Bechthold A."/>
            <person name="Ruckert C."/>
        </authorList>
    </citation>
    <scope>NUCLEOTIDE SEQUENCE [LARGE SCALE GENOMIC DNA]</scope>
    <source>
        <strain evidence="6">ATCC 51144 / DSM 44229 / JCM 9112 / NBRC 15066 / NRRL 15764</strain>
    </source>
</reference>
<dbReference type="GO" id="GO:0016787">
    <property type="term" value="F:hydrolase activity"/>
    <property type="evidence" value="ECO:0007669"/>
    <property type="project" value="UniProtKB-KW"/>
</dbReference>
<dbReference type="PROSITE" id="PS00893">
    <property type="entry name" value="NUDIX_BOX"/>
    <property type="match status" value="1"/>
</dbReference>
<keyword evidence="3" id="KW-0460">Magnesium</keyword>
<organism evidence="5 6">
    <name type="scientific">Saccharothrix espanaensis (strain ATCC 51144 / DSM 44229 / JCM 9112 / NBRC 15066 / NRRL 15764)</name>
    <dbReference type="NCBI Taxonomy" id="1179773"/>
    <lineage>
        <taxon>Bacteria</taxon>
        <taxon>Bacillati</taxon>
        <taxon>Actinomycetota</taxon>
        <taxon>Actinomycetes</taxon>
        <taxon>Pseudonocardiales</taxon>
        <taxon>Pseudonocardiaceae</taxon>
        <taxon>Saccharothrix</taxon>
    </lineage>
</organism>